<proteinExistence type="predicted"/>
<feature type="transmembrane region" description="Helical" evidence="1">
    <location>
        <begin position="254"/>
        <end position="271"/>
    </location>
</feature>
<dbReference type="InterPro" id="IPR002656">
    <property type="entry name" value="Acyl_transf_3_dom"/>
</dbReference>
<dbReference type="RefSeq" id="WP_123949001.1">
    <property type="nucleotide sequence ID" value="NZ_CP136596.1"/>
</dbReference>
<dbReference type="EMBL" id="PQJL01000018">
    <property type="protein sequence ID" value="ROW58998.1"/>
    <property type="molecule type" value="Genomic_DNA"/>
</dbReference>
<dbReference type="Pfam" id="PF01757">
    <property type="entry name" value="Acyl_transf_3"/>
    <property type="match status" value="1"/>
</dbReference>
<feature type="transmembrane region" description="Helical" evidence="1">
    <location>
        <begin position="43"/>
        <end position="63"/>
    </location>
</feature>
<dbReference type="InterPro" id="IPR050879">
    <property type="entry name" value="Acyltransferase_3"/>
</dbReference>
<feature type="transmembrane region" description="Helical" evidence="1">
    <location>
        <begin position="137"/>
        <end position="164"/>
    </location>
</feature>
<name>A0A423XRH2_9ENTR</name>
<dbReference type="Proteomes" id="UP000285793">
    <property type="component" value="Unassembled WGS sequence"/>
</dbReference>
<sequence length="346" mass="40462">MKYENIQIGRGVAALVVAFHHLLLPQLQMVFPHSILFQVLHFNYMGDFAVYFFFCISGFVMILSCSERPKSAKDFIFDRIIRIYPLYITFTLISLITFRYTRGDWSWLINLNYYPKDIGEIISSLTLFPPLTNSERFAMPLASAWSLVYEMFFYILFAFLLFFFKIKYLPHVLLIIFTSLFLIINLAFEPVRGRWVHWPYVISDLINLCFAIGGLLYFAPKWIPNKKWVPGILITVMLLVLMLLPEFYHSKITLMVFAILVFYLVLSLTYTDNSLGRILCYLGNASYSIYLTHIVFNSLSWYAIKISWIAGLSLFLAAIIFGCLVYQFVERPIARFFKKKMASRQS</sequence>
<feature type="transmembrane region" description="Helical" evidence="1">
    <location>
        <begin position="200"/>
        <end position="219"/>
    </location>
</feature>
<evidence type="ECO:0000256" key="1">
    <source>
        <dbReference type="SAM" id="Phobius"/>
    </source>
</evidence>
<accession>A0A423XRH2</accession>
<keyword evidence="1" id="KW-0472">Membrane</keyword>
<dbReference type="GO" id="GO:0016020">
    <property type="term" value="C:membrane"/>
    <property type="evidence" value="ECO:0007669"/>
    <property type="project" value="TreeGrafter"/>
</dbReference>
<protein>
    <recommendedName>
        <fullName evidence="2">Acyltransferase 3 domain-containing protein</fullName>
    </recommendedName>
</protein>
<feature type="transmembrane region" description="Helical" evidence="1">
    <location>
        <begin position="308"/>
        <end position="329"/>
    </location>
</feature>
<dbReference type="GO" id="GO:0000271">
    <property type="term" value="P:polysaccharide biosynthetic process"/>
    <property type="evidence" value="ECO:0007669"/>
    <property type="project" value="TreeGrafter"/>
</dbReference>
<gene>
    <name evidence="3" type="ORF">C3E80_18765</name>
</gene>
<feature type="domain" description="Acyltransferase 3" evidence="2">
    <location>
        <begin position="5"/>
        <end position="325"/>
    </location>
</feature>
<feature type="transmembrane region" description="Helical" evidence="1">
    <location>
        <begin position="12"/>
        <end position="31"/>
    </location>
</feature>
<keyword evidence="1" id="KW-0812">Transmembrane</keyword>
<dbReference type="AlphaFoldDB" id="A0A423XRH2"/>
<dbReference type="PANTHER" id="PTHR23028">
    <property type="entry name" value="ACETYLTRANSFERASE"/>
    <property type="match status" value="1"/>
</dbReference>
<organism evidence="3 4">
    <name type="scientific">Cronobacter malonaticus</name>
    <dbReference type="NCBI Taxonomy" id="413503"/>
    <lineage>
        <taxon>Bacteria</taxon>
        <taxon>Pseudomonadati</taxon>
        <taxon>Pseudomonadota</taxon>
        <taxon>Gammaproteobacteria</taxon>
        <taxon>Enterobacterales</taxon>
        <taxon>Enterobacteriaceae</taxon>
        <taxon>Cronobacter</taxon>
    </lineage>
</organism>
<evidence type="ECO:0000313" key="3">
    <source>
        <dbReference type="EMBL" id="ROW58998.1"/>
    </source>
</evidence>
<evidence type="ECO:0000313" key="4">
    <source>
        <dbReference type="Proteomes" id="UP000285793"/>
    </source>
</evidence>
<dbReference type="GO" id="GO:0016747">
    <property type="term" value="F:acyltransferase activity, transferring groups other than amino-acyl groups"/>
    <property type="evidence" value="ECO:0007669"/>
    <property type="project" value="InterPro"/>
</dbReference>
<reference evidence="3 4" key="1">
    <citation type="journal article" date="2018" name="Front. Microbiol.">
        <title>An Investigation of an Acute Gastroenteritis Outbreak: Cronobacter sakazakii, a Potential Cause of Food-Borne Illness.</title>
        <authorList>
            <person name="Yong W."/>
            <person name="Guo B."/>
            <person name="Shi X."/>
            <person name="Cheng T."/>
            <person name="Chen M."/>
            <person name="Jiang X."/>
            <person name="Ye Y."/>
            <person name="Wang J."/>
            <person name="Xie G."/>
            <person name="Ding J."/>
        </authorList>
    </citation>
    <scope>NUCLEOTIDE SEQUENCE [LARGE SCALE GENOMIC DNA]</scope>
    <source>
        <strain evidence="3 4">S1</strain>
    </source>
</reference>
<feature type="transmembrane region" description="Helical" evidence="1">
    <location>
        <begin position="171"/>
        <end position="188"/>
    </location>
</feature>
<dbReference type="PANTHER" id="PTHR23028:SF131">
    <property type="entry name" value="BLR2367 PROTEIN"/>
    <property type="match status" value="1"/>
</dbReference>
<evidence type="ECO:0000259" key="2">
    <source>
        <dbReference type="Pfam" id="PF01757"/>
    </source>
</evidence>
<feature type="transmembrane region" description="Helical" evidence="1">
    <location>
        <begin position="278"/>
        <end position="296"/>
    </location>
</feature>
<feature type="transmembrane region" description="Helical" evidence="1">
    <location>
        <begin position="84"/>
        <end position="101"/>
    </location>
</feature>
<feature type="transmembrane region" description="Helical" evidence="1">
    <location>
        <begin position="228"/>
        <end position="248"/>
    </location>
</feature>
<keyword evidence="1" id="KW-1133">Transmembrane helix</keyword>
<comment type="caution">
    <text evidence="3">The sequence shown here is derived from an EMBL/GenBank/DDBJ whole genome shotgun (WGS) entry which is preliminary data.</text>
</comment>